<dbReference type="EC" id="2.1.1.190" evidence="10"/>
<sequence>MRVKQRIPLKIKRMGINGEGIGFHKGTLVFVPGALKGEDVFCQISRVKPNYAEARLLKVNKASRFRVDPACPIYETCGGCQIMHLQYRKQLEFKRDVLKQALKKFKPEGYEDYELRPTLGMKKPTYYRGKLQFQTRRVKGKVAAGLFAENSHRLVPVMDCLVQDKTTQAIVNRTAELLDDLNIPIYDERKEQGVRTVMVRRARKTGQVHMIFVLSRRLKLGRLIQRLTEEFPAIRTIAVNIQPKKTSEIYGVETEIIWGSEHIQEGVLDYDFELSPRAFYQLNPQQTEVLYQEAVKALEVKPTDHLIDAYCGVGTIGFAFANKVASVRGMDIIPEAIEDAKSNARRMGYDNTYYEAGTAESIIPRWYAEGYRADALIVDPPRTGLDDKLLQTILTYQPEKMVYVSCNVSTLARDLKTLAQAYQVEYIQSVDMFPHTARTEAVVKLLKK</sequence>
<keyword evidence="4 7" id="KW-0949">S-adenosyl-L-methionine</keyword>
<dbReference type="PROSITE" id="PS01231">
    <property type="entry name" value="TRMA_2"/>
    <property type="match status" value="1"/>
</dbReference>
<feature type="active site" evidence="8">
    <location>
        <position position="406"/>
    </location>
</feature>
<proteinExistence type="inferred from homology"/>
<dbReference type="NCBIfam" id="TIGR00479">
    <property type="entry name" value="rumA"/>
    <property type="match status" value="1"/>
</dbReference>
<keyword evidence="2 7" id="KW-0489">Methyltransferase</keyword>
<dbReference type="InterPro" id="IPR010280">
    <property type="entry name" value="U5_MeTrfase_fam"/>
</dbReference>
<keyword evidence="5" id="KW-0408">Iron</keyword>
<dbReference type="EMBL" id="WSRS01000043">
    <property type="protein sequence ID" value="MVX59119.1"/>
    <property type="molecule type" value="Genomic_DNA"/>
</dbReference>
<dbReference type="InterPro" id="IPR029063">
    <property type="entry name" value="SAM-dependent_MTases_sf"/>
</dbReference>
<name>A0A7X3GAC7_9STRE</name>
<dbReference type="OrthoDB" id="9804590at2"/>
<keyword evidence="1" id="KW-0479">Metal-binding</keyword>
<evidence type="ECO:0000313" key="11">
    <source>
        <dbReference type="Proteomes" id="UP000461595"/>
    </source>
</evidence>
<comment type="similarity">
    <text evidence="7">Belongs to the class I-like SAM-binding methyltransferase superfamily. RNA M5U methyltransferase family.</text>
</comment>
<dbReference type="GO" id="GO:0070041">
    <property type="term" value="F:rRNA (uridine-C5-)-methyltransferase activity"/>
    <property type="evidence" value="ECO:0007669"/>
    <property type="project" value="TreeGrafter"/>
</dbReference>
<organism evidence="10 11">
    <name type="scientific">Streptococcus danieliae</name>
    <dbReference type="NCBI Taxonomy" id="747656"/>
    <lineage>
        <taxon>Bacteria</taxon>
        <taxon>Bacillati</taxon>
        <taxon>Bacillota</taxon>
        <taxon>Bacilli</taxon>
        <taxon>Lactobacillales</taxon>
        <taxon>Streptococcaceae</taxon>
        <taxon>Streptococcus</taxon>
    </lineage>
</organism>
<protein>
    <submittedName>
        <fullName evidence="10">23S rRNA (Uracil(1939)-C(5))-methyltransferase RlmD</fullName>
        <ecNumber evidence="10">2.1.1.190</ecNumber>
    </submittedName>
</protein>
<accession>A0A7X3GAC7</accession>
<dbReference type="PROSITE" id="PS51687">
    <property type="entry name" value="SAM_MT_RNA_M5U"/>
    <property type="match status" value="1"/>
</dbReference>
<dbReference type="Pfam" id="PF01938">
    <property type="entry name" value="TRAM"/>
    <property type="match status" value="1"/>
</dbReference>
<dbReference type="GO" id="GO:0051539">
    <property type="term" value="F:4 iron, 4 sulfur cluster binding"/>
    <property type="evidence" value="ECO:0007669"/>
    <property type="project" value="UniProtKB-KW"/>
</dbReference>
<dbReference type="CDD" id="cd02440">
    <property type="entry name" value="AdoMet_MTases"/>
    <property type="match status" value="1"/>
</dbReference>
<dbReference type="FunFam" id="2.40.50.140:FF:000097">
    <property type="entry name" value="23S rRNA (uracil(1939)-C(5))-methyltransferase RlmD"/>
    <property type="match status" value="1"/>
</dbReference>
<dbReference type="AlphaFoldDB" id="A0A7X3GAC7"/>
<keyword evidence="6" id="KW-0411">Iron-sulfur</keyword>
<dbReference type="PROSITE" id="PS01230">
    <property type="entry name" value="TRMA_1"/>
    <property type="match status" value="1"/>
</dbReference>
<dbReference type="FunFam" id="2.40.50.1070:FF:000003">
    <property type="entry name" value="23S rRNA (Uracil-5-)-methyltransferase RumA"/>
    <property type="match status" value="1"/>
</dbReference>
<dbReference type="Proteomes" id="UP000461595">
    <property type="component" value="Unassembled WGS sequence"/>
</dbReference>
<gene>
    <name evidence="10" type="primary">rlmD</name>
    <name evidence="10" type="ORF">E5983_05595</name>
</gene>
<dbReference type="GO" id="GO:0070475">
    <property type="term" value="P:rRNA base methylation"/>
    <property type="evidence" value="ECO:0007669"/>
    <property type="project" value="TreeGrafter"/>
</dbReference>
<dbReference type="PANTHER" id="PTHR11061">
    <property type="entry name" value="RNA M5U METHYLTRANSFERASE"/>
    <property type="match status" value="1"/>
</dbReference>
<evidence type="ECO:0000256" key="5">
    <source>
        <dbReference type="ARBA" id="ARBA00023004"/>
    </source>
</evidence>
<reference evidence="10 11" key="1">
    <citation type="submission" date="2019-12" db="EMBL/GenBank/DDBJ databases">
        <title>Microbes associate with the intestines of laboratory mice.</title>
        <authorList>
            <person name="Navarre W."/>
            <person name="Wong E."/>
        </authorList>
    </citation>
    <scope>NUCLEOTIDE SEQUENCE [LARGE SCALE GENOMIC DNA]</scope>
    <source>
        <strain evidence="10 11">NM51_B2-22</strain>
    </source>
</reference>
<dbReference type="Gene3D" id="2.40.50.1070">
    <property type="match status" value="1"/>
</dbReference>
<dbReference type="FunFam" id="3.40.50.150:FF:000009">
    <property type="entry name" value="23S rRNA (Uracil(1939)-C(5))-methyltransferase RlmD"/>
    <property type="match status" value="1"/>
</dbReference>
<keyword evidence="1" id="KW-0004">4Fe-4S</keyword>
<evidence type="ECO:0000256" key="1">
    <source>
        <dbReference type="ARBA" id="ARBA00022485"/>
    </source>
</evidence>
<evidence type="ECO:0000313" key="10">
    <source>
        <dbReference type="EMBL" id="MVX59119.1"/>
    </source>
</evidence>
<feature type="binding site" evidence="7">
    <location>
        <position position="379"/>
    </location>
    <ligand>
        <name>S-adenosyl-L-methionine</name>
        <dbReference type="ChEBI" id="CHEBI:59789"/>
    </ligand>
</feature>
<evidence type="ECO:0000256" key="7">
    <source>
        <dbReference type="PROSITE-ProRule" id="PRU01024"/>
    </source>
</evidence>
<dbReference type="SUPFAM" id="SSF53335">
    <property type="entry name" value="S-adenosyl-L-methionine-dependent methyltransferases"/>
    <property type="match status" value="1"/>
</dbReference>
<feature type="binding site" evidence="7">
    <location>
        <position position="310"/>
    </location>
    <ligand>
        <name>S-adenosyl-L-methionine</name>
        <dbReference type="ChEBI" id="CHEBI:59789"/>
    </ligand>
</feature>
<dbReference type="InterPro" id="IPR012340">
    <property type="entry name" value="NA-bd_OB-fold"/>
</dbReference>
<dbReference type="Pfam" id="PF05958">
    <property type="entry name" value="tRNA_U5-meth_tr"/>
    <property type="match status" value="1"/>
</dbReference>
<feature type="domain" description="TRAM" evidence="9">
    <location>
        <begin position="1"/>
        <end position="58"/>
    </location>
</feature>
<evidence type="ECO:0000256" key="6">
    <source>
        <dbReference type="ARBA" id="ARBA00023014"/>
    </source>
</evidence>
<dbReference type="PANTHER" id="PTHR11061:SF45">
    <property type="match status" value="1"/>
</dbReference>
<dbReference type="SUPFAM" id="SSF50249">
    <property type="entry name" value="Nucleic acid-binding proteins"/>
    <property type="match status" value="1"/>
</dbReference>
<dbReference type="InterPro" id="IPR002792">
    <property type="entry name" value="TRAM_dom"/>
</dbReference>
<feature type="binding site" evidence="7">
    <location>
        <position position="331"/>
    </location>
    <ligand>
        <name>S-adenosyl-L-methionine</name>
        <dbReference type="ChEBI" id="CHEBI:59789"/>
    </ligand>
</feature>
<evidence type="ECO:0000256" key="3">
    <source>
        <dbReference type="ARBA" id="ARBA00022679"/>
    </source>
</evidence>
<dbReference type="InterPro" id="IPR030390">
    <property type="entry name" value="MeTrfase_TrmA_AS"/>
</dbReference>
<evidence type="ECO:0000256" key="4">
    <source>
        <dbReference type="ARBA" id="ARBA00022691"/>
    </source>
</evidence>
<keyword evidence="3 7" id="KW-0808">Transferase</keyword>
<evidence type="ECO:0000256" key="2">
    <source>
        <dbReference type="ARBA" id="ARBA00022603"/>
    </source>
</evidence>
<dbReference type="Gene3D" id="3.40.50.150">
    <property type="entry name" value="Vaccinia Virus protein VP39"/>
    <property type="match status" value="1"/>
</dbReference>
<evidence type="ECO:0000256" key="8">
    <source>
        <dbReference type="PROSITE-ProRule" id="PRU10015"/>
    </source>
</evidence>
<dbReference type="RefSeq" id="WP_160332908.1">
    <property type="nucleotide sequence ID" value="NZ_WSRS01000043.1"/>
</dbReference>
<feature type="active site" description="Nucleophile" evidence="7">
    <location>
        <position position="406"/>
    </location>
</feature>
<comment type="caution">
    <text evidence="10">The sequence shown here is derived from an EMBL/GenBank/DDBJ whole genome shotgun (WGS) entry which is preliminary data.</text>
</comment>
<dbReference type="InterPro" id="IPR030391">
    <property type="entry name" value="MeTrfase_TrmA_CS"/>
</dbReference>
<dbReference type="PROSITE" id="PS50926">
    <property type="entry name" value="TRAM"/>
    <property type="match status" value="1"/>
</dbReference>
<evidence type="ECO:0000259" key="9">
    <source>
        <dbReference type="PROSITE" id="PS50926"/>
    </source>
</evidence>
<dbReference type="Gene3D" id="2.40.50.140">
    <property type="entry name" value="Nucleic acid-binding proteins"/>
    <property type="match status" value="1"/>
</dbReference>
<feature type="binding site" evidence="7">
    <location>
        <position position="281"/>
    </location>
    <ligand>
        <name>S-adenosyl-L-methionine</name>
        <dbReference type="ChEBI" id="CHEBI:59789"/>
    </ligand>
</feature>